<name>A0ABR2GUK7_9EUKA</name>
<evidence type="ECO:0000256" key="1">
    <source>
        <dbReference type="ARBA" id="ARBA00022737"/>
    </source>
</evidence>
<evidence type="ECO:0008006" key="6">
    <source>
        <dbReference type="Google" id="ProtNLM"/>
    </source>
</evidence>
<comment type="caution">
    <text evidence="4">The sequence shown here is derived from an EMBL/GenBank/DDBJ whole genome shotgun (WGS) entry which is preliminary data.</text>
</comment>
<dbReference type="InterPro" id="IPR002110">
    <property type="entry name" value="Ankyrin_rpt"/>
</dbReference>
<dbReference type="EMBL" id="JAPFFF010000058">
    <property type="protein sequence ID" value="KAK8837628.1"/>
    <property type="molecule type" value="Genomic_DNA"/>
</dbReference>
<dbReference type="PANTHER" id="PTHR24198:SF165">
    <property type="entry name" value="ANKYRIN REPEAT-CONTAINING PROTEIN-RELATED"/>
    <property type="match status" value="1"/>
</dbReference>
<dbReference type="SUPFAM" id="SSF48403">
    <property type="entry name" value="Ankyrin repeat"/>
    <property type="match status" value="1"/>
</dbReference>
<proteinExistence type="predicted"/>
<dbReference type="PROSITE" id="PS50088">
    <property type="entry name" value="ANK_REPEAT"/>
    <property type="match status" value="2"/>
</dbReference>
<sequence>MTSNPEFDYNQTIAPSIYEPSFLLQNYPPLLHFTAFYQSIKCFNFLIMIGADTNLTDQLKRPLSLFAVAGGCIEIIRIIEQKQLSFEGALQIASLFHRNEILCWLHETLFQKVSLSQYSNGKKTVLNQASISNNLFAVDFCLKKKVKINQQNARKSTALHLAAAYNNFDVIQTILGRNHSKLDPNIINIAGMTPLMTAVQRQNIEAVGTFLDYYNKNISNSNIIKIDLEKKSDNNEKDFTIHIAAKTGNADIFGLILRSTKNVNVKQKYGYTALHIAVSMHHTKVVQELIRDERVDVNAKDSAGWTPLHLAAQFGFEDVVKLLVKLAPRIDLNAKTHDGKTALDLAVNEDRTSIIELIK</sequence>
<dbReference type="Pfam" id="PF12796">
    <property type="entry name" value="Ank_2"/>
    <property type="match status" value="2"/>
</dbReference>
<reference evidence="4 5" key="1">
    <citation type="submission" date="2024-04" db="EMBL/GenBank/DDBJ databases">
        <title>Tritrichomonas musculus Genome.</title>
        <authorList>
            <person name="Alves-Ferreira E."/>
            <person name="Grigg M."/>
            <person name="Lorenzi H."/>
            <person name="Galac M."/>
        </authorList>
    </citation>
    <scope>NUCLEOTIDE SEQUENCE [LARGE SCALE GENOMIC DNA]</scope>
    <source>
        <strain evidence="4 5">EAF2021</strain>
    </source>
</reference>
<keyword evidence="5" id="KW-1185">Reference proteome</keyword>
<evidence type="ECO:0000313" key="5">
    <source>
        <dbReference type="Proteomes" id="UP001470230"/>
    </source>
</evidence>
<keyword evidence="2 3" id="KW-0040">ANK repeat</keyword>
<feature type="repeat" description="ANK" evidence="3">
    <location>
        <begin position="269"/>
        <end position="302"/>
    </location>
</feature>
<protein>
    <recommendedName>
        <fullName evidence="6">Ankyrin repeat protein</fullName>
    </recommendedName>
</protein>
<dbReference type="Proteomes" id="UP001470230">
    <property type="component" value="Unassembled WGS sequence"/>
</dbReference>
<evidence type="ECO:0000256" key="2">
    <source>
        <dbReference type="ARBA" id="ARBA00023043"/>
    </source>
</evidence>
<accession>A0ABR2GUK7</accession>
<dbReference type="PROSITE" id="PS50297">
    <property type="entry name" value="ANK_REP_REGION"/>
    <property type="match status" value="2"/>
</dbReference>
<organism evidence="4 5">
    <name type="scientific">Tritrichomonas musculus</name>
    <dbReference type="NCBI Taxonomy" id="1915356"/>
    <lineage>
        <taxon>Eukaryota</taxon>
        <taxon>Metamonada</taxon>
        <taxon>Parabasalia</taxon>
        <taxon>Tritrichomonadida</taxon>
        <taxon>Tritrichomonadidae</taxon>
        <taxon>Tritrichomonas</taxon>
    </lineage>
</organism>
<feature type="repeat" description="ANK" evidence="3">
    <location>
        <begin position="303"/>
        <end position="335"/>
    </location>
</feature>
<evidence type="ECO:0000313" key="4">
    <source>
        <dbReference type="EMBL" id="KAK8837628.1"/>
    </source>
</evidence>
<dbReference type="Gene3D" id="1.25.40.20">
    <property type="entry name" value="Ankyrin repeat-containing domain"/>
    <property type="match status" value="1"/>
</dbReference>
<gene>
    <name evidence="4" type="ORF">M9Y10_036160</name>
</gene>
<dbReference type="PANTHER" id="PTHR24198">
    <property type="entry name" value="ANKYRIN REPEAT AND PROTEIN KINASE DOMAIN-CONTAINING PROTEIN"/>
    <property type="match status" value="1"/>
</dbReference>
<dbReference type="InterPro" id="IPR036770">
    <property type="entry name" value="Ankyrin_rpt-contain_sf"/>
</dbReference>
<dbReference type="Pfam" id="PF00023">
    <property type="entry name" value="Ank"/>
    <property type="match status" value="1"/>
</dbReference>
<keyword evidence="1" id="KW-0677">Repeat</keyword>
<dbReference type="SMART" id="SM00248">
    <property type="entry name" value="ANK"/>
    <property type="match status" value="7"/>
</dbReference>
<evidence type="ECO:0000256" key="3">
    <source>
        <dbReference type="PROSITE-ProRule" id="PRU00023"/>
    </source>
</evidence>